<evidence type="ECO:0000256" key="3">
    <source>
        <dbReference type="ARBA" id="ARBA00022801"/>
    </source>
</evidence>
<dbReference type="PANTHER" id="PTHR43736:SF1">
    <property type="entry name" value="DIHYDRONEOPTERIN TRIPHOSPHATE DIPHOSPHATASE"/>
    <property type="match status" value="1"/>
</dbReference>
<dbReference type="InterPro" id="IPR020084">
    <property type="entry name" value="NUDIX_hydrolase_CS"/>
</dbReference>
<protein>
    <recommendedName>
        <fullName evidence="4">RNA pyrophosphohydrolase</fullName>
        <ecNumber evidence="4">3.6.1.-</ecNumber>
    </recommendedName>
    <alternativeName>
        <fullName evidence="4">(Di)nucleoside polyphosphate hydrolase</fullName>
    </alternativeName>
</protein>
<gene>
    <name evidence="4" type="primary">rppH</name>
    <name evidence="4" type="synonym">nudH</name>
    <name evidence="6" type="ORF">KB13_788</name>
</gene>
<evidence type="ECO:0000259" key="5">
    <source>
        <dbReference type="PROSITE" id="PS51462"/>
    </source>
</evidence>
<dbReference type="SUPFAM" id="SSF55811">
    <property type="entry name" value="Nudix"/>
    <property type="match status" value="1"/>
</dbReference>
<comment type="cofactor">
    <cofactor evidence="1">
        <name>Mn(2+)</name>
        <dbReference type="ChEBI" id="CHEBI:29035"/>
    </cofactor>
</comment>
<dbReference type="AlphaFoldDB" id="B6BUS3"/>
<accession>B6BUS3</accession>
<dbReference type="NCBIfam" id="NF001936">
    <property type="entry name" value="PRK00714.1-3"/>
    <property type="match status" value="1"/>
</dbReference>
<dbReference type="PROSITE" id="PS51462">
    <property type="entry name" value="NUDIX"/>
    <property type="match status" value="1"/>
</dbReference>
<dbReference type="HAMAP" id="MF_00298">
    <property type="entry name" value="Nudix_RppH"/>
    <property type="match status" value="1"/>
</dbReference>
<dbReference type="EC" id="3.6.1.-" evidence="4"/>
<evidence type="ECO:0000313" key="7">
    <source>
        <dbReference type="Proteomes" id="UP000004188"/>
    </source>
</evidence>
<evidence type="ECO:0000256" key="1">
    <source>
        <dbReference type="ARBA" id="ARBA00001936"/>
    </source>
</evidence>
<keyword evidence="7" id="KW-1185">Reference proteome</keyword>
<keyword evidence="3 4" id="KW-0378">Hydrolase</keyword>
<dbReference type="InterPro" id="IPR000086">
    <property type="entry name" value="NUDIX_hydrolase_dom"/>
</dbReference>
<dbReference type="InterPro" id="IPR015797">
    <property type="entry name" value="NUDIX_hydrolase-like_dom_sf"/>
</dbReference>
<name>B6BUS3_9PROT</name>
<dbReference type="HOGENOM" id="CLU_087195_3_1_4"/>
<dbReference type="Gene3D" id="3.90.79.10">
    <property type="entry name" value="Nucleoside Triphosphate Pyrophosphohydrolase"/>
    <property type="match status" value="1"/>
</dbReference>
<dbReference type="STRING" id="314607.KB13_788"/>
<proteinExistence type="inferred from homology"/>
<reference evidence="7" key="1">
    <citation type="journal article" date="2012" name="Stand. Genomic Sci.">
        <title>Genome sequence of strain HIMB624, a cultured representative from the OM43 clade of marine Betaproteobacteria.</title>
        <authorList>
            <person name="Huggett M.J."/>
            <person name="Hayakawa D.H."/>
            <person name="Rappe M.S."/>
        </authorList>
    </citation>
    <scope>NUCLEOTIDE SEQUENCE [LARGE SCALE GENOMIC DNA]</scope>
    <source>
        <strain evidence="7">KB13</strain>
    </source>
</reference>
<evidence type="ECO:0000313" key="6">
    <source>
        <dbReference type="EMBL" id="EDZ64656.1"/>
    </source>
</evidence>
<dbReference type="NCBIfam" id="NF001938">
    <property type="entry name" value="PRK00714.1-5"/>
    <property type="match status" value="1"/>
</dbReference>
<dbReference type="GO" id="GO:0016462">
    <property type="term" value="F:pyrophosphatase activity"/>
    <property type="evidence" value="ECO:0007669"/>
    <property type="project" value="UniProtKB-ARBA"/>
</dbReference>
<organism evidence="6 7">
    <name type="scientific">beta proteobacterium KB13</name>
    <dbReference type="NCBI Taxonomy" id="314607"/>
    <lineage>
        <taxon>Bacteria</taxon>
        <taxon>Pseudomonadati</taxon>
        <taxon>Pseudomonadota</taxon>
        <taxon>Betaproteobacteria</taxon>
        <taxon>Nitrosomonadales</taxon>
        <taxon>OM43 clade</taxon>
    </lineage>
</organism>
<evidence type="ECO:0000256" key="4">
    <source>
        <dbReference type="HAMAP-Rule" id="MF_00298"/>
    </source>
</evidence>
<sequence length="159" mass="19070">MIDEDGYRPNVASVIINKDNKILWAKRVDEDNWQFPQGGIQKGETPEQAMYREVYEEVGLKKNSFEILGRSADWLKYDVPERFVKTYWQGRYKGQKQIWFLLKFIGSDDLINLNLHDAPEFDDWKWENFWHPLQDVVDFKKEVYSAALNELWQFVETEN</sequence>
<dbReference type="CDD" id="cd03671">
    <property type="entry name" value="NUDIX_Ap4A_hydrolase_plant_like"/>
    <property type="match status" value="1"/>
</dbReference>
<feature type="short sequence motif" description="Nudix box" evidence="4">
    <location>
        <begin position="38"/>
        <end position="59"/>
    </location>
</feature>
<dbReference type="PROSITE" id="PS00893">
    <property type="entry name" value="NUDIX_BOX"/>
    <property type="match status" value="1"/>
</dbReference>
<feature type="domain" description="Nudix hydrolase" evidence="5">
    <location>
        <begin position="6"/>
        <end position="149"/>
    </location>
</feature>
<dbReference type="Pfam" id="PF00293">
    <property type="entry name" value="NUDIX"/>
    <property type="match status" value="1"/>
</dbReference>
<comment type="cofactor">
    <cofactor evidence="4">
        <name>a divalent metal cation</name>
        <dbReference type="ChEBI" id="CHEBI:60240"/>
    </cofactor>
</comment>
<dbReference type="PANTHER" id="PTHR43736">
    <property type="entry name" value="ADP-RIBOSE PYROPHOSPHATASE"/>
    <property type="match status" value="1"/>
</dbReference>
<dbReference type="NCBIfam" id="NF001937">
    <property type="entry name" value="PRK00714.1-4"/>
    <property type="match status" value="1"/>
</dbReference>
<evidence type="ECO:0000256" key="2">
    <source>
        <dbReference type="ARBA" id="ARBA00001946"/>
    </source>
</evidence>
<dbReference type="InterPro" id="IPR022927">
    <property type="entry name" value="RppH"/>
</dbReference>
<comment type="similarity">
    <text evidence="4">Belongs to the Nudix hydrolase family. RppH subfamily.</text>
</comment>
<dbReference type="InterPro" id="IPR020476">
    <property type="entry name" value="Nudix_hydrolase"/>
</dbReference>
<comment type="function">
    <text evidence="4">Accelerates the degradation of transcripts by removing pyrophosphate from the 5'-end of triphosphorylated RNA, leading to a more labile monophosphorylated state that can stimulate subsequent ribonuclease cleavage.</text>
</comment>
<dbReference type="Proteomes" id="UP000004188">
    <property type="component" value="Unassembled WGS sequence"/>
</dbReference>
<comment type="cofactor">
    <cofactor evidence="2">
        <name>Mg(2+)</name>
        <dbReference type="ChEBI" id="CHEBI:18420"/>
    </cofactor>
</comment>
<dbReference type="eggNOG" id="COG0494">
    <property type="taxonomic scope" value="Bacteria"/>
</dbReference>
<dbReference type="PRINTS" id="PR00502">
    <property type="entry name" value="NUDIXFAMILY"/>
</dbReference>
<dbReference type="EMBL" id="DS995299">
    <property type="protein sequence ID" value="EDZ64656.1"/>
    <property type="molecule type" value="Genomic_DNA"/>
</dbReference>